<sequence>MKQVQAEVERLINVEGLKAKDVARVLGIYKQDVSNIRKGKRNLRKKTIEEYMFRLENWKDYLDVSVVDKKEQSLENYLEELVNKKVSSFLKKES</sequence>
<dbReference type="RefSeq" id="WP_160910342.1">
    <property type="nucleotide sequence ID" value="NZ_WMEQ01000026.1"/>
</dbReference>
<evidence type="ECO:0000313" key="2">
    <source>
        <dbReference type="Proteomes" id="UP000468638"/>
    </source>
</evidence>
<dbReference type="EMBL" id="WMEQ01000026">
    <property type="protein sequence ID" value="MYL36043.1"/>
    <property type="molecule type" value="Genomic_DNA"/>
</dbReference>
<evidence type="ECO:0008006" key="3">
    <source>
        <dbReference type="Google" id="ProtNLM"/>
    </source>
</evidence>
<gene>
    <name evidence="1" type="ORF">GLW05_20950</name>
</gene>
<organism evidence="1 2">
    <name type="scientific">Pontibacillus yanchengensis</name>
    <dbReference type="NCBI Taxonomy" id="462910"/>
    <lineage>
        <taxon>Bacteria</taxon>
        <taxon>Bacillati</taxon>
        <taxon>Bacillota</taxon>
        <taxon>Bacilli</taxon>
        <taxon>Bacillales</taxon>
        <taxon>Bacillaceae</taxon>
        <taxon>Pontibacillus</taxon>
    </lineage>
</organism>
<accession>A0A6I5A6U4</accession>
<proteinExistence type="predicted"/>
<name>A0A6I5A6U4_9BACI</name>
<protein>
    <recommendedName>
        <fullName evidence="3">Helix-turn-helix domain-containing protein</fullName>
    </recommendedName>
</protein>
<comment type="caution">
    <text evidence="1">The sequence shown here is derived from an EMBL/GenBank/DDBJ whole genome shotgun (WGS) entry which is preliminary data.</text>
</comment>
<evidence type="ECO:0000313" key="1">
    <source>
        <dbReference type="EMBL" id="MYL36043.1"/>
    </source>
</evidence>
<dbReference type="AlphaFoldDB" id="A0A6I5A6U4"/>
<dbReference type="Proteomes" id="UP000468638">
    <property type="component" value="Unassembled WGS sequence"/>
</dbReference>
<reference evidence="1 2" key="1">
    <citation type="submission" date="2019-11" db="EMBL/GenBank/DDBJ databases">
        <title>Genome sequences of 17 halophilic strains isolated from different environments.</title>
        <authorList>
            <person name="Furrow R.E."/>
        </authorList>
    </citation>
    <scope>NUCLEOTIDE SEQUENCE [LARGE SCALE GENOMIC DNA]</scope>
    <source>
        <strain evidence="1 2">22514_16_FS</strain>
    </source>
</reference>